<keyword evidence="1" id="KW-0636">Prenylation</keyword>
<dbReference type="PANTHER" id="PTHR10749:SF8">
    <property type="entry name" value="PHOSPHORYLASE B KINASE REGULATORY SUBUNIT BETA"/>
    <property type="match status" value="1"/>
</dbReference>
<comment type="function">
    <text evidence="1">Phosphorylase b kinase catalyzes the phosphorylation of serine in certain substrates, including troponin I.</text>
</comment>
<comment type="similarity">
    <text evidence="1">Belongs to the phosphorylase b kinase regulatory chain family.</text>
</comment>
<sequence length="144" mass="16951">SDFEFITKCWRLKGRPIYLMMLREHHLRGPQKWDLLELLTQIRQGKISSNIFVRLERLQTAISSACVEHLDFLNDSICTALEWQSVAVHEHKNTSLMKNVEKNEEVNKEFKDRPDDELCEFINNTDTSLGSLRKHALATYELYK</sequence>
<feature type="non-terminal residue" evidence="2">
    <location>
        <position position="1"/>
    </location>
</feature>
<dbReference type="AlphaFoldDB" id="A0A820HL92"/>
<keyword evidence="1" id="KW-0472">Membrane</keyword>
<dbReference type="GO" id="GO:0005964">
    <property type="term" value="C:phosphorylase kinase complex"/>
    <property type="evidence" value="ECO:0007669"/>
    <property type="project" value="TreeGrafter"/>
</dbReference>
<dbReference type="GO" id="GO:0005516">
    <property type="term" value="F:calmodulin binding"/>
    <property type="evidence" value="ECO:0007669"/>
    <property type="project" value="UniProtKB-KW"/>
</dbReference>
<dbReference type="EMBL" id="CAJOBE010031974">
    <property type="protein sequence ID" value="CAF4295122.1"/>
    <property type="molecule type" value="Genomic_DNA"/>
</dbReference>
<name>A0A820HL92_9BILA</name>
<dbReference type="InterPro" id="IPR008734">
    <property type="entry name" value="PHK_A/B_su"/>
</dbReference>
<proteinExistence type="inferred from homology"/>
<keyword evidence="1" id="KW-0449">Lipoprotein</keyword>
<keyword evidence="1" id="KW-0112">Calmodulin-binding</keyword>
<comment type="subcellular location">
    <subcellularLocation>
        <location evidence="1">Cell membrane</location>
        <topology evidence="1">Lipid-anchor</topology>
        <orientation evidence="1">Cytoplasmic side</orientation>
    </subcellularLocation>
</comment>
<keyword evidence="1" id="KW-0119">Carbohydrate metabolism</keyword>
<dbReference type="Proteomes" id="UP000663874">
    <property type="component" value="Unassembled WGS sequence"/>
</dbReference>
<dbReference type="GO" id="GO:0005977">
    <property type="term" value="P:glycogen metabolic process"/>
    <property type="evidence" value="ECO:0007669"/>
    <property type="project" value="UniProtKB-UniPathway"/>
</dbReference>
<dbReference type="GO" id="GO:0005886">
    <property type="term" value="C:plasma membrane"/>
    <property type="evidence" value="ECO:0007669"/>
    <property type="project" value="UniProtKB-SubCell"/>
</dbReference>
<keyword evidence="1" id="KW-0321">Glycogen metabolism</keyword>
<dbReference type="PANTHER" id="PTHR10749">
    <property type="entry name" value="PHOSPHORYLASE B KINASE REGULATORY SUBUNIT"/>
    <property type="match status" value="1"/>
</dbReference>
<feature type="non-terminal residue" evidence="2">
    <location>
        <position position="144"/>
    </location>
</feature>
<evidence type="ECO:0000313" key="2">
    <source>
        <dbReference type="EMBL" id="CAF4295122.1"/>
    </source>
</evidence>
<evidence type="ECO:0000313" key="3">
    <source>
        <dbReference type="Proteomes" id="UP000663874"/>
    </source>
</evidence>
<dbReference type="UniPathway" id="UPA00163"/>
<keyword evidence="1" id="KW-1003">Cell membrane</keyword>
<comment type="pathway">
    <text evidence="1">Glycan biosynthesis; glycogen metabolism.</text>
</comment>
<organism evidence="2 3">
    <name type="scientific">Rotaria sordida</name>
    <dbReference type="NCBI Taxonomy" id="392033"/>
    <lineage>
        <taxon>Eukaryota</taxon>
        <taxon>Metazoa</taxon>
        <taxon>Spiralia</taxon>
        <taxon>Gnathifera</taxon>
        <taxon>Rotifera</taxon>
        <taxon>Eurotatoria</taxon>
        <taxon>Bdelloidea</taxon>
        <taxon>Philodinida</taxon>
        <taxon>Philodinidae</taxon>
        <taxon>Rotaria</taxon>
    </lineage>
</organism>
<reference evidence="2" key="1">
    <citation type="submission" date="2021-02" db="EMBL/GenBank/DDBJ databases">
        <authorList>
            <person name="Nowell W R."/>
        </authorList>
    </citation>
    <scope>NUCLEOTIDE SEQUENCE</scope>
</reference>
<gene>
    <name evidence="2" type="ORF">FNK824_LOCUS40422</name>
</gene>
<accession>A0A820HL92</accession>
<evidence type="ECO:0000256" key="1">
    <source>
        <dbReference type="RuleBase" id="RU364123"/>
    </source>
</evidence>
<protein>
    <recommendedName>
        <fullName evidence="1">Phosphorylase b kinase regulatory subunit</fullName>
    </recommendedName>
</protein>
<comment type="caution">
    <text evidence="2">The sequence shown here is derived from an EMBL/GenBank/DDBJ whole genome shotgun (WGS) entry which is preliminary data.</text>
</comment>